<comment type="cofactor">
    <cofactor evidence="1">
        <name>Mg(2+)</name>
        <dbReference type="ChEBI" id="CHEBI:18420"/>
    </cofactor>
</comment>
<evidence type="ECO:0000256" key="2">
    <source>
        <dbReference type="ARBA" id="ARBA00022723"/>
    </source>
</evidence>
<dbReference type="Gene3D" id="3.20.20.120">
    <property type="entry name" value="Enolase-like C-terminal domain"/>
    <property type="match status" value="1"/>
</dbReference>
<evidence type="ECO:0000256" key="3">
    <source>
        <dbReference type="ARBA" id="ARBA00022842"/>
    </source>
</evidence>
<keyword evidence="3" id="KW-0460">Magnesium</keyword>
<reference evidence="6 7" key="1">
    <citation type="submission" date="2024-08" db="EMBL/GenBank/DDBJ databases">
        <title>Halobellus sp. MBLA0158 whole genome sequence.</title>
        <authorList>
            <person name="Hwang C.Y."/>
            <person name="Cho E.-S."/>
            <person name="Seo M.-J."/>
        </authorList>
    </citation>
    <scope>NUCLEOTIDE SEQUENCE [LARGE SCALE GENOMIC DNA]</scope>
    <source>
        <strain evidence="6 7">MBLA0158</strain>
    </source>
</reference>
<evidence type="ECO:0000313" key="6">
    <source>
        <dbReference type="EMBL" id="MFA1611233.1"/>
    </source>
</evidence>
<evidence type="ECO:0000313" key="7">
    <source>
        <dbReference type="Proteomes" id="UP001570511"/>
    </source>
</evidence>
<dbReference type="Gene3D" id="3.30.390.10">
    <property type="entry name" value="Enolase-like, N-terminal domain"/>
    <property type="match status" value="1"/>
</dbReference>
<dbReference type="PANTHER" id="PTHR13794">
    <property type="entry name" value="ENOLASE SUPERFAMILY, MANDELATE RACEMASE"/>
    <property type="match status" value="1"/>
</dbReference>
<comment type="caution">
    <text evidence="6">The sequence shown here is derived from an EMBL/GenBank/DDBJ whole genome shotgun (WGS) entry which is preliminary data.</text>
</comment>
<keyword evidence="7" id="KW-1185">Reference proteome</keyword>
<dbReference type="InterPro" id="IPR013341">
    <property type="entry name" value="Mandelate_racemase_N_dom"/>
</dbReference>
<dbReference type="PROSITE" id="PS00908">
    <property type="entry name" value="MR_MLE_1"/>
    <property type="match status" value="1"/>
</dbReference>
<dbReference type="InterPro" id="IPR013342">
    <property type="entry name" value="Mandelate_racemase_C"/>
</dbReference>
<dbReference type="PANTHER" id="PTHR13794:SF58">
    <property type="entry name" value="MITOCHONDRIAL ENOLASE SUPERFAMILY MEMBER 1"/>
    <property type="match status" value="1"/>
</dbReference>
<protein>
    <submittedName>
        <fullName evidence="6">Mandelate racemase/muconate lactonizing enzyme family protein</fullName>
    </submittedName>
</protein>
<dbReference type="SUPFAM" id="SSF54826">
    <property type="entry name" value="Enolase N-terminal domain-like"/>
    <property type="match status" value="1"/>
</dbReference>
<sequence>MRITDVSANAYEIPVQLPLLDSTEDTAVVFATVETADGVVGYGETGYLNPRATADFINNEIAEEIVGMDPRETNRIWDTLYEKYNPRSQTGVWSTAVSAVDIALWDIKGKHYGEPVWRLLGGARSEVPAYVTFGFADYDIEQLRTAAENLVDNGAERLKMVVAATESATPRTDADRVRAVREAAGDDVELMIDANYGYSLPEALELSNRIEDQHIAWFEEPVYGNDVDLLSTLRERTRIPIAAGQNEGHAFRHRDLIEGGAVDISHPNVAFVGGFTEARRVAGIAKANNVRVANGGGWPFQNMHLQGGVSNGCRVEFHVPVWEANKRLYESLPEPEGGTVSLPERPGLGLHPDEEALESLDTLD</sequence>
<evidence type="ECO:0000256" key="1">
    <source>
        <dbReference type="ARBA" id="ARBA00001946"/>
    </source>
</evidence>
<dbReference type="Pfam" id="PF02746">
    <property type="entry name" value="MR_MLE_N"/>
    <property type="match status" value="1"/>
</dbReference>
<dbReference type="EMBL" id="JBGNYA010000001">
    <property type="protein sequence ID" value="MFA1611233.1"/>
    <property type="molecule type" value="Genomic_DNA"/>
</dbReference>
<feature type="domain" description="Mandelate racemase/muconate lactonizing enzyme C-terminal" evidence="5">
    <location>
        <begin position="140"/>
        <end position="240"/>
    </location>
</feature>
<accession>A0ABD5MBH1</accession>
<name>A0ABD5MBH1_9EURY</name>
<dbReference type="InterPro" id="IPR046945">
    <property type="entry name" value="RHMD-like"/>
</dbReference>
<dbReference type="InterPro" id="IPR018110">
    <property type="entry name" value="Mandel_Rmase/mucon_lact_enz_CS"/>
</dbReference>
<dbReference type="GO" id="GO:0046872">
    <property type="term" value="F:metal ion binding"/>
    <property type="evidence" value="ECO:0007669"/>
    <property type="project" value="UniProtKB-KW"/>
</dbReference>
<organism evidence="6 7">
    <name type="scientific">Halobellus rubicundus</name>
    <dbReference type="NCBI Taxonomy" id="2996466"/>
    <lineage>
        <taxon>Archaea</taxon>
        <taxon>Methanobacteriati</taxon>
        <taxon>Methanobacteriota</taxon>
        <taxon>Stenosarchaea group</taxon>
        <taxon>Halobacteria</taxon>
        <taxon>Halobacteriales</taxon>
        <taxon>Haloferacaceae</taxon>
        <taxon>Halobellus</taxon>
    </lineage>
</organism>
<dbReference type="RefSeq" id="WP_372389378.1">
    <property type="nucleotide sequence ID" value="NZ_JBGNYA010000001.1"/>
</dbReference>
<dbReference type="CDD" id="cd03316">
    <property type="entry name" value="MR_like"/>
    <property type="match status" value="1"/>
</dbReference>
<dbReference type="GO" id="GO:0016836">
    <property type="term" value="F:hydro-lyase activity"/>
    <property type="evidence" value="ECO:0007669"/>
    <property type="project" value="UniProtKB-ARBA"/>
</dbReference>
<dbReference type="SMART" id="SM00922">
    <property type="entry name" value="MR_MLE"/>
    <property type="match status" value="1"/>
</dbReference>
<dbReference type="InterPro" id="IPR029017">
    <property type="entry name" value="Enolase-like_N"/>
</dbReference>
<dbReference type="InterPro" id="IPR036849">
    <property type="entry name" value="Enolase-like_C_sf"/>
</dbReference>
<feature type="compositionally biased region" description="Acidic residues" evidence="4">
    <location>
        <begin position="355"/>
        <end position="364"/>
    </location>
</feature>
<gene>
    <name evidence="6" type="ORF">OS889_09470</name>
</gene>
<dbReference type="Pfam" id="PF13378">
    <property type="entry name" value="MR_MLE_C"/>
    <property type="match status" value="1"/>
</dbReference>
<dbReference type="SUPFAM" id="SSF51604">
    <property type="entry name" value="Enolase C-terminal domain-like"/>
    <property type="match status" value="1"/>
</dbReference>
<feature type="region of interest" description="Disordered" evidence="4">
    <location>
        <begin position="332"/>
        <end position="364"/>
    </location>
</feature>
<evidence type="ECO:0000256" key="4">
    <source>
        <dbReference type="SAM" id="MobiDB-lite"/>
    </source>
</evidence>
<proteinExistence type="predicted"/>
<dbReference type="AlphaFoldDB" id="A0ABD5MBH1"/>
<keyword evidence="2" id="KW-0479">Metal-binding</keyword>
<dbReference type="InterPro" id="IPR029065">
    <property type="entry name" value="Enolase_C-like"/>
</dbReference>
<evidence type="ECO:0000259" key="5">
    <source>
        <dbReference type="SMART" id="SM00922"/>
    </source>
</evidence>
<dbReference type="SFLD" id="SFLDS00001">
    <property type="entry name" value="Enolase"/>
    <property type="match status" value="1"/>
</dbReference>
<dbReference type="Proteomes" id="UP001570511">
    <property type="component" value="Unassembled WGS sequence"/>
</dbReference>